<proteinExistence type="predicted"/>
<evidence type="ECO:0000313" key="2">
    <source>
        <dbReference type="EMBL" id="WUI83519.1"/>
    </source>
</evidence>
<feature type="signal peptide" evidence="1">
    <location>
        <begin position="1"/>
        <end position="32"/>
    </location>
</feature>
<accession>A0ABZ1PJ74</accession>
<dbReference type="Proteomes" id="UP001346877">
    <property type="component" value="Chromosome"/>
</dbReference>
<keyword evidence="1" id="KW-0732">Signal</keyword>
<sequence length="174" mass="18289">MQISSWKTAIAGGAAVVLASAAAVIVSQLPSAAEDTPPSIVEDYAYPGAAQVLAQRGVKLIKGDGHIVLADCGSNPNNPPDDLILVQSNDLTLPGGINFCFKASGASGLLTMEIPKVYFVRSDVTRTLAAKVEVKDDPAVVEVEEVLPEEWQPVGVGQDRGEATILELRYPFTS</sequence>
<name>A0ABZ1PJ74_9ACTN</name>
<keyword evidence="3" id="KW-1185">Reference proteome</keyword>
<evidence type="ECO:0000313" key="3">
    <source>
        <dbReference type="Proteomes" id="UP001346877"/>
    </source>
</evidence>
<organism evidence="2 3">
    <name type="scientific">Micromonospora zamorensis</name>
    <dbReference type="NCBI Taxonomy" id="709883"/>
    <lineage>
        <taxon>Bacteria</taxon>
        <taxon>Bacillati</taxon>
        <taxon>Actinomycetota</taxon>
        <taxon>Actinomycetes</taxon>
        <taxon>Micromonosporales</taxon>
        <taxon>Micromonosporaceae</taxon>
        <taxon>Micromonospora</taxon>
    </lineage>
</organism>
<gene>
    <name evidence="2" type="ORF">OG375_03870</name>
</gene>
<protein>
    <recommendedName>
        <fullName evidence="4">Secreted protein</fullName>
    </recommendedName>
</protein>
<evidence type="ECO:0008006" key="4">
    <source>
        <dbReference type="Google" id="ProtNLM"/>
    </source>
</evidence>
<dbReference type="EMBL" id="CP107941">
    <property type="protein sequence ID" value="WUI83519.1"/>
    <property type="molecule type" value="Genomic_DNA"/>
</dbReference>
<dbReference type="RefSeq" id="WP_328372542.1">
    <property type="nucleotide sequence ID" value="NZ_CP107936.1"/>
</dbReference>
<feature type="chain" id="PRO_5047353250" description="Secreted protein" evidence="1">
    <location>
        <begin position="33"/>
        <end position="174"/>
    </location>
</feature>
<evidence type="ECO:0000256" key="1">
    <source>
        <dbReference type="SAM" id="SignalP"/>
    </source>
</evidence>
<reference evidence="2 3" key="1">
    <citation type="submission" date="2022-10" db="EMBL/GenBank/DDBJ databases">
        <title>The complete genomes of actinobacterial strains from the NBC collection.</title>
        <authorList>
            <person name="Joergensen T.S."/>
            <person name="Alvarez Arevalo M."/>
            <person name="Sterndorff E.B."/>
            <person name="Faurdal D."/>
            <person name="Vuksanovic O."/>
            <person name="Mourched A.-S."/>
            <person name="Charusanti P."/>
            <person name="Shaw S."/>
            <person name="Blin K."/>
            <person name="Weber T."/>
        </authorList>
    </citation>
    <scope>NUCLEOTIDE SEQUENCE [LARGE SCALE GENOMIC DNA]</scope>
    <source>
        <strain evidence="2 3">NBC_00396</strain>
    </source>
</reference>